<dbReference type="EC" id="2.7.13.3" evidence="14"/>
<dbReference type="Pfam" id="PF21085">
    <property type="entry name" value="CusS"/>
    <property type="match status" value="1"/>
</dbReference>
<dbReference type="RefSeq" id="WP_006463463.1">
    <property type="nucleotide sequence ID" value="NZ_AEEC02000013.1"/>
</dbReference>
<keyword evidence="8 14" id="KW-0547">Nucleotide-binding</keyword>
<dbReference type="SMART" id="SM00304">
    <property type="entry name" value="HAMP"/>
    <property type="match status" value="1"/>
</dbReference>
<evidence type="ECO:0000259" key="15">
    <source>
        <dbReference type="PROSITE" id="PS50109"/>
    </source>
</evidence>
<evidence type="ECO:0000256" key="1">
    <source>
        <dbReference type="ARBA" id="ARBA00000085"/>
    </source>
</evidence>
<evidence type="ECO:0000256" key="3">
    <source>
        <dbReference type="ARBA" id="ARBA00022475"/>
    </source>
</evidence>
<evidence type="ECO:0000256" key="7">
    <source>
        <dbReference type="ARBA" id="ARBA00022692"/>
    </source>
</evidence>
<protein>
    <recommendedName>
        <fullName evidence="14">Sensor protein</fullName>
        <ecNumber evidence="14">2.7.13.3</ecNumber>
    </recommendedName>
</protein>
<dbReference type="PRINTS" id="PR00344">
    <property type="entry name" value="BCTRLSENSOR"/>
</dbReference>
<dbReference type="SUPFAM" id="SSF47384">
    <property type="entry name" value="Homodimeric domain of signal transducing histidine kinase"/>
    <property type="match status" value="1"/>
</dbReference>
<dbReference type="PANTHER" id="PTHR45436:SF3">
    <property type="entry name" value="SENSOR HISTIDINE KINASE HPRS"/>
    <property type="match status" value="1"/>
</dbReference>
<proteinExistence type="predicted"/>
<comment type="function">
    <text evidence="14">Member of a two-component regulatory system.</text>
</comment>
<dbReference type="PROSITE" id="PS50109">
    <property type="entry name" value="HIS_KIN"/>
    <property type="match status" value="1"/>
</dbReference>
<dbReference type="InterPro" id="IPR005467">
    <property type="entry name" value="His_kinase_dom"/>
</dbReference>
<dbReference type="Gene3D" id="3.30.565.10">
    <property type="entry name" value="Histidine kinase-like ATPase, C-terminal domain"/>
    <property type="match status" value="1"/>
</dbReference>
<evidence type="ECO:0000256" key="6">
    <source>
        <dbReference type="ARBA" id="ARBA00022679"/>
    </source>
</evidence>
<dbReference type="Gene3D" id="1.10.287.130">
    <property type="match status" value="1"/>
</dbReference>
<dbReference type="InterPro" id="IPR003594">
    <property type="entry name" value="HATPase_dom"/>
</dbReference>
<dbReference type="PROSITE" id="PS50885">
    <property type="entry name" value="HAMP"/>
    <property type="match status" value="1"/>
</dbReference>
<accession>A0AAI9IEQ3</accession>
<evidence type="ECO:0000313" key="18">
    <source>
        <dbReference type="Proteomes" id="UP000006772"/>
    </source>
</evidence>
<dbReference type="Proteomes" id="UP000006772">
    <property type="component" value="Unassembled WGS sequence"/>
</dbReference>
<keyword evidence="13 14" id="KW-0472">Membrane</keyword>
<dbReference type="Pfam" id="PF00672">
    <property type="entry name" value="HAMP"/>
    <property type="match status" value="1"/>
</dbReference>
<gene>
    <name evidence="17" type="ORF">HFRIS_011298</name>
</gene>
<dbReference type="InterPro" id="IPR003660">
    <property type="entry name" value="HAMP_dom"/>
</dbReference>
<dbReference type="CDD" id="cd00082">
    <property type="entry name" value="HisKA"/>
    <property type="match status" value="1"/>
</dbReference>
<dbReference type="InterPro" id="IPR036890">
    <property type="entry name" value="HATPase_C_sf"/>
</dbReference>
<evidence type="ECO:0000256" key="2">
    <source>
        <dbReference type="ARBA" id="ARBA00004429"/>
    </source>
</evidence>
<feature type="domain" description="Histidine kinase" evidence="15">
    <location>
        <begin position="251"/>
        <end position="465"/>
    </location>
</feature>
<dbReference type="InterPro" id="IPR004358">
    <property type="entry name" value="Sig_transdc_His_kin-like_C"/>
</dbReference>
<dbReference type="EMBL" id="AEEC02000013">
    <property type="protein sequence ID" value="EOA04737.1"/>
    <property type="molecule type" value="Genomic_DNA"/>
</dbReference>
<dbReference type="SMART" id="SM00388">
    <property type="entry name" value="HisKA"/>
    <property type="match status" value="1"/>
</dbReference>
<dbReference type="NCBIfam" id="TIGR01386">
    <property type="entry name" value="cztS_silS_copS"/>
    <property type="match status" value="1"/>
</dbReference>
<feature type="domain" description="HAMP" evidence="16">
    <location>
        <begin position="190"/>
        <end position="243"/>
    </location>
</feature>
<comment type="catalytic activity">
    <reaction evidence="1 14">
        <text>ATP + protein L-histidine = ADP + protein N-phospho-L-histidine.</text>
        <dbReference type="EC" id="2.7.13.3"/>
    </reaction>
</comment>
<dbReference type="Pfam" id="PF00512">
    <property type="entry name" value="HisKA"/>
    <property type="match status" value="1"/>
</dbReference>
<evidence type="ECO:0000256" key="4">
    <source>
        <dbReference type="ARBA" id="ARBA00022519"/>
    </source>
</evidence>
<keyword evidence="6 14" id="KW-0808">Transferase</keyword>
<keyword evidence="4 14" id="KW-0997">Cell inner membrane</keyword>
<feature type="transmembrane region" description="Helical" evidence="14">
    <location>
        <begin position="170"/>
        <end position="189"/>
    </location>
</feature>
<dbReference type="InterPro" id="IPR006290">
    <property type="entry name" value="CztS_silS_copS"/>
</dbReference>
<keyword evidence="3 14" id="KW-1003">Cell membrane</keyword>
<keyword evidence="7 14" id="KW-0812">Transmembrane</keyword>
<organism evidence="17 18">
    <name type="scientific">Herbaspirillum frisingense GSF30</name>
    <dbReference type="NCBI Taxonomy" id="864073"/>
    <lineage>
        <taxon>Bacteria</taxon>
        <taxon>Pseudomonadati</taxon>
        <taxon>Pseudomonadota</taxon>
        <taxon>Betaproteobacteria</taxon>
        <taxon>Burkholderiales</taxon>
        <taxon>Oxalobacteraceae</taxon>
        <taxon>Herbaspirillum</taxon>
    </lineage>
</organism>
<evidence type="ECO:0000256" key="10">
    <source>
        <dbReference type="ARBA" id="ARBA00022840"/>
    </source>
</evidence>
<evidence type="ECO:0000256" key="11">
    <source>
        <dbReference type="ARBA" id="ARBA00022989"/>
    </source>
</evidence>
<evidence type="ECO:0000256" key="14">
    <source>
        <dbReference type="RuleBase" id="RU364088"/>
    </source>
</evidence>
<dbReference type="InterPro" id="IPR048590">
    <property type="entry name" value="CusS-like_sensor"/>
</dbReference>
<keyword evidence="12 14" id="KW-0902">Two-component regulatory system</keyword>
<evidence type="ECO:0000313" key="17">
    <source>
        <dbReference type="EMBL" id="EOA04737.1"/>
    </source>
</evidence>
<dbReference type="InterPro" id="IPR036097">
    <property type="entry name" value="HisK_dim/P_sf"/>
</dbReference>
<dbReference type="FunFam" id="3.30.565.10:FF:000006">
    <property type="entry name" value="Sensor histidine kinase WalK"/>
    <property type="match status" value="1"/>
</dbReference>
<dbReference type="GO" id="GO:0000155">
    <property type="term" value="F:phosphorelay sensor kinase activity"/>
    <property type="evidence" value="ECO:0007669"/>
    <property type="project" value="InterPro"/>
</dbReference>
<dbReference type="CDD" id="cd06225">
    <property type="entry name" value="HAMP"/>
    <property type="match status" value="1"/>
</dbReference>
<dbReference type="SUPFAM" id="SSF55874">
    <property type="entry name" value="ATPase domain of HSP90 chaperone/DNA topoisomerase II/histidine kinase"/>
    <property type="match status" value="1"/>
</dbReference>
<comment type="subcellular location">
    <subcellularLocation>
        <location evidence="2">Cell inner membrane</location>
        <topology evidence="2">Multi-pass membrane protein</topology>
    </subcellularLocation>
</comment>
<dbReference type="GO" id="GO:0005524">
    <property type="term" value="F:ATP binding"/>
    <property type="evidence" value="ECO:0007669"/>
    <property type="project" value="UniProtKB-KW"/>
</dbReference>
<reference evidence="17 18" key="1">
    <citation type="journal article" date="2013" name="Front. Microbiol.">
        <title>The genome of the endophytic bacterium H. frisingense GSF30(T) identifies diverse strategies in the Herbaspirillum genus to interact with plants.</title>
        <authorList>
            <person name="Straub D."/>
            <person name="Rothballer M."/>
            <person name="Hartmann A."/>
            <person name="Ludewig U."/>
        </authorList>
    </citation>
    <scope>NUCLEOTIDE SEQUENCE [LARGE SCALE GENOMIC DNA]</scope>
    <source>
        <strain evidence="17 18">GSF30</strain>
    </source>
</reference>
<dbReference type="CDD" id="cd00075">
    <property type="entry name" value="HATPase"/>
    <property type="match status" value="1"/>
</dbReference>
<dbReference type="AlphaFoldDB" id="A0AAI9IEQ3"/>
<evidence type="ECO:0000256" key="8">
    <source>
        <dbReference type="ARBA" id="ARBA00022741"/>
    </source>
</evidence>
<dbReference type="PANTHER" id="PTHR45436">
    <property type="entry name" value="SENSOR HISTIDINE KINASE YKOH"/>
    <property type="match status" value="1"/>
</dbReference>
<dbReference type="GO" id="GO:0005886">
    <property type="term" value="C:plasma membrane"/>
    <property type="evidence" value="ECO:0007669"/>
    <property type="project" value="UniProtKB-SubCell"/>
</dbReference>
<evidence type="ECO:0000256" key="12">
    <source>
        <dbReference type="ARBA" id="ARBA00023012"/>
    </source>
</evidence>
<dbReference type="InterPro" id="IPR003661">
    <property type="entry name" value="HisK_dim/P_dom"/>
</dbReference>
<dbReference type="Pfam" id="PF02518">
    <property type="entry name" value="HATPase_c"/>
    <property type="match status" value="1"/>
</dbReference>
<dbReference type="InterPro" id="IPR050428">
    <property type="entry name" value="TCS_sensor_his_kinase"/>
</dbReference>
<evidence type="ECO:0000256" key="5">
    <source>
        <dbReference type="ARBA" id="ARBA00022553"/>
    </source>
</evidence>
<keyword evidence="9 14" id="KW-0418">Kinase</keyword>
<keyword evidence="5" id="KW-0597">Phosphoprotein</keyword>
<dbReference type="Gene3D" id="6.10.340.10">
    <property type="match status" value="1"/>
</dbReference>
<keyword evidence="10 14" id="KW-0067">ATP-binding</keyword>
<dbReference type="SMART" id="SM00387">
    <property type="entry name" value="HATPase_c"/>
    <property type="match status" value="1"/>
</dbReference>
<dbReference type="SUPFAM" id="SSF158472">
    <property type="entry name" value="HAMP domain-like"/>
    <property type="match status" value="1"/>
</dbReference>
<evidence type="ECO:0000256" key="9">
    <source>
        <dbReference type="ARBA" id="ARBA00022777"/>
    </source>
</evidence>
<evidence type="ECO:0000256" key="13">
    <source>
        <dbReference type="ARBA" id="ARBA00023136"/>
    </source>
</evidence>
<comment type="caution">
    <text evidence="17">The sequence shown here is derived from an EMBL/GenBank/DDBJ whole genome shotgun (WGS) entry which is preliminary data.</text>
</comment>
<keyword evidence="11 14" id="KW-1133">Transmembrane helix</keyword>
<evidence type="ECO:0000259" key="16">
    <source>
        <dbReference type="PROSITE" id="PS50885"/>
    </source>
</evidence>
<name>A0AAI9IEQ3_9BURK</name>
<sequence length="472" mass="51602">MSQRAPASMSLRLVVLFGLLALLIFTAVGSYLSHSLHVQLERRDDEELAGKCRSINHLVEHAASLDDILARRHLVLDTLSGHDQLLVRIARADGSTLMESHDPSSGTPGLDLSRIDLRTWDSIQSLHIGDLRARYIASKPVTLSGEQAVVLVVRTASDRMQLLADYRSDVWWAASIGTVLATLLGFFLVRSGLRPLRMMALQTRAISANRLDTRLDLQAAPRELHEIVQSFNEMLDRLHRSFQQLSQFSADLAHDLRTPLNNLMVQTQVALGKPRGIDEYQALLSSNIEEYERLSRMMESMLFLARAENAHVVLQIQDLDVAQELNRIAEYFEGIAEDAQVGIAVIGNGRIQADVMLLRRAVGNLVANAIRFTPAQGSITIAASTVDGATVIAVSNPGPGIQADLLERIFDRFYRADPSRSSASGSSGLGLAIVRSIMVLHGGQAGVSSMPGRETVFTLRFPMAQAGSSGKA</sequence>